<evidence type="ECO:0000313" key="2">
    <source>
        <dbReference type="EMBL" id="KAG2550116.1"/>
    </source>
</evidence>
<keyword evidence="3" id="KW-1185">Reference proteome</keyword>
<protein>
    <submittedName>
        <fullName evidence="2">Uncharacterized protein</fullName>
    </submittedName>
</protein>
<accession>A0A8T0NSB0</accession>
<feature type="region of interest" description="Disordered" evidence="1">
    <location>
        <begin position="138"/>
        <end position="207"/>
    </location>
</feature>
<gene>
    <name evidence="2" type="ORF">PVAP13_9KG239339</name>
</gene>
<proteinExistence type="predicted"/>
<dbReference type="EMBL" id="CM029053">
    <property type="protein sequence ID" value="KAG2550116.1"/>
    <property type="molecule type" value="Genomic_DNA"/>
</dbReference>
<name>A0A8T0NSB0_PANVG</name>
<evidence type="ECO:0000256" key="1">
    <source>
        <dbReference type="SAM" id="MobiDB-lite"/>
    </source>
</evidence>
<dbReference type="AlphaFoldDB" id="A0A8T0NSB0"/>
<evidence type="ECO:0000313" key="3">
    <source>
        <dbReference type="Proteomes" id="UP000823388"/>
    </source>
</evidence>
<dbReference type="Proteomes" id="UP000823388">
    <property type="component" value="Chromosome 9K"/>
</dbReference>
<sequence length="207" mass="21238">MEPSSPSGMSRDGFLVSSAMVAMLSNPPNTPGTPYGRNGVRLPGFAWRNPATMTNAMTSTWTAEATQLTREVPLELSMARAAVTAITATAMGSSSLYPSARVRRPGARHGRLADDALKDEVRGGDEGRDVAELDADVGEGAAGHGDLDGEFGVAEDGEHGGEAGGDVGEHDGGAGVVARLLASEHEDAGADDGAEAEPQTKPSLPER</sequence>
<reference evidence="2" key="1">
    <citation type="submission" date="2020-05" db="EMBL/GenBank/DDBJ databases">
        <title>WGS assembly of Panicum virgatum.</title>
        <authorList>
            <person name="Lovell J.T."/>
            <person name="Jenkins J."/>
            <person name="Shu S."/>
            <person name="Juenger T.E."/>
            <person name="Schmutz J."/>
        </authorList>
    </citation>
    <scope>NUCLEOTIDE SEQUENCE</scope>
    <source>
        <strain evidence="2">AP13</strain>
    </source>
</reference>
<organism evidence="2 3">
    <name type="scientific">Panicum virgatum</name>
    <name type="common">Blackwell switchgrass</name>
    <dbReference type="NCBI Taxonomy" id="38727"/>
    <lineage>
        <taxon>Eukaryota</taxon>
        <taxon>Viridiplantae</taxon>
        <taxon>Streptophyta</taxon>
        <taxon>Embryophyta</taxon>
        <taxon>Tracheophyta</taxon>
        <taxon>Spermatophyta</taxon>
        <taxon>Magnoliopsida</taxon>
        <taxon>Liliopsida</taxon>
        <taxon>Poales</taxon>
        <taxon>Poaceae</taxon>
        <taxon>PACMAD clade</taxon>
        <taxon>Panicoideae</taxon>
        <taxon>Panicodae</taxon>
        <taxon>Paniceae</taxon>
        <taxon>Panicinae</taxon>
        <taxon>Panicum</taxon>
        <taxon>Panicum sect. Hiantes</taxon>
    </lineage>
</organism>
<feature type="compositionally biased region" description="Basic and acidic residues" evidence="1">
    <location>
        <begin position="156"/>
        <end position="172"/>
    </location>
</feature>
<comment type="caution">
    <text evidence="2">The sequence shown here is derived from an EMBL/GenBank/DDBJ whole genome shotgun (WGS) entry which is preliminary data.</text>
</comment>